<reference evidence="2" key="1">
    <citation type="submission" date="2016-09" db="EMBL/GenBank/DDBJ databases">
        <authorList>
            <person name="Varghese N."/>
            <person name="Submissions S."/>
        </authorList>
    </citation>
    <scope>NUCLEOTIDE SEQUENCE [LARGE SCALE GENOMIC DNA]</scope>
    <source>
        <strain evidence="2">JS23</strain>
    </source>
</reference>
<sequence length="190" mass="21008">MSLDLWTLSQTLAHEKVLLCFDGPLSQAVIEQIGEAIRRHLKRERMDDGRLYDVFSIYIEQTQNIRNYLRTWIARDGAAAPDSADHATVALARTDDGGYVVTAGNPVAQADLEGLTARIDALASLDAAALRKRYREQLRAARGETGTNAGLGLLDMARKSSQPLRYEVRHGTTHASLPERTAYFQLIATV</sequence>
<dbReference type="EMBL" id="FNLO01000009">
    <property type="protein sequence ID" value="SDV49899.1"/>
    <property type="molecule type" value="Genomic_DNA"/>
</dbReference>
<protein>
    <submittedName>
        <fullName evidence="1">Uncharacterized protein</fullName>
    </submittedName>
</protein>
<keyword evidence="2" id="KW-1185">Reference proteome</keyword>
<name>A0A1H2PTB3_9BURK</name>
<dbReference type="STRING" id="1770053.SAMN05216551_109224"/>
<accession>A0A1H2PTB3</accession>
<dbReference type="Proteomes" id="UP000243719">
    <property type="component" value="Unassembled WGS sequence"/>
</dbReference>
<proteinExistence type="predicted"/>
<evidence type="ECO:0000313" key="2">
    <source>
        <dbReference type="Proteomes" id="UP000243719"/>
    </source>
</evidence>
<gene>
    <name evidence="1" type="ORF">SAMN05216551_109224</name>
</gene>
<dbReference type="InterPro" id="IPR046239">
    <property type="entry name" value="DUF6272"/>
</dbReference>
<dbReference type="AlphaFoldDB" id="A0A1H2PTB3"/>
<dbReference type="NCBIfam" id="NF038262">
    <property type="entry name" value="SiaB_fam_kinase"/>
    <property type="match status" value="1"/>
</dbReference>
<dbReference type="RefSeq" id="WP_211435363.1">
    <property type="nucleotide sequence ID" value="NZ_FNLO01000009.1"/>
</dbReference>
<evidence type="ECO:0000313" key="1">
    <source>
        <dbReference type="EMBL" id="SDV49899.1"/>
    </source>
</evidence>
<organism evidence="1 2">
    <name type="scientific">Chitinasiproducens palmae</name>
    <dbReference type="NCBI Taxonomy" id="1770053"/>
    <lineage>
        <taxon>Bacteria</taxon>
        <taxon>Pseudomonadati</taxon>
        <taxon>Pseudomonadota</taxon>
        <taxon>Betaproteobacteria</taxon>
        <taxon>Burkholderiales</taxon>
        <taxon>Burkholderiaceae</taxon>
        <taxon>Chitinasiproducens</taxon>
    </lineage>
</organism>
<dbReference type="Pfam" id="PF19788">
    <property type="entry name" value="DUF6272"/>
    <property type="match status" value="1"/>
</dbReference>